<evidence type="ECO:0000259" key="8">
    <source>
        <dbReference type="PROSITE" id="PS50002"/>
    </source>
</evidence>
<sequence>MATPPVPTQRKVKLTSALKSIQSEQASKLQNKFQLETDLLEDIKSYAKQRAAAESQYSQAMSKITNQLLGKFQNKEENKEEDLKTPYGLWRKILEDTEKLANARLKVSQTLTNDVIESIKNLKIERTTTIKKCSTLNDKLHEELMTSANEMVKSQKGYAELQKNTIKEREAVNEAQEKIRKGTIGLFSSKAKQEKALSKANERREIAEKRSTSARNDYLLYIAATNAHQMKYYALDLPDLIAVQDGNIYENFKEYYNVITEAEKEVCEQELQNIQVLQEDIEQLQRAHAIQFFLKENPVFTKCIPYDMMPCIGDEVCNISHEFEAGLALNKEARKWCNRMVQKQKMIRKKNKQLTKLKQAVSTDNDLNQVAEPPQPEKGEKGEKGEKPKTREEMIEALTEEIRHLEVIRTKAEGRIQALKLAGIDTDNWLQGALTEIGETDDEDENENHPTQIQTGYDYSDEDNDFDAGDWDDPPNENLSVAAYSDDALSITSSDVTRTGTPAVIIYPFEATSPEELTVNDNEEIDFLETLGDGWCKVRNKSGQVGFVPESYIEVRARGTSVATYATSNQSSTSSPAGSTVSDAWQVSLVPGEQPLPEVEVQQAQSPNYVCYAKAVYDYDACEDEELSFKEGDVIMVTSQEVDDDDGWWEGVLNGKRGVFPSIVVEETTPPVDVPVARQRAQTDQYNSSTYNHGTTGDVGRTYSMINERT</sequence>
<dbReference type="PROSITE" id="PS50002">
    <property type="entry name" value="SH3"/>
    <property type="match status" value="2"/>
</dbReference>
<dbReference type="GO" id="GO:0030833">
    <property type="term" value="P:regulation of actin filament polymerization"/>
    <property type="evidence" value="ECO:0007669"/>
    <property type="project" value="TreeGrafter"/>
</dbReference>
<dbReference type="GeneID" id="136799345"/>
<dbReference type="EnsemblMetazoa" id="CLYHEMT019019.1">
    <property type="protein sequence ID" value="CLYHEMP019019.1"/>
    <property type="gene ID" value="CLYHEMG019019"/>
</dbReference>
<keyword evidence="11" id="KW-1185">Reference proteome</keyword>
<evidence type="ECO:0000256" key="7">
    <source>
        <dbReference type="SAM" id="MobiDB-lite"/>
    </source>
</evidence>
<dbReference type="RefSeq" id="XP_066912148.1">
    <property type="nucleotide sequence ID" value="XM_067056047.1"/>
</dbReference>
<feature type="domain" description="F-BAR" evidence="9">
    <location>
        <begin position="12"/>
        <end position="289"/>
    </location>
</feature>
<name>A0A7M5X7C7_9CNID</name>
<dbReference type="GO" id="GO:0051130">
    <property type="term" value="P:positive regulation of cellular component organization"/>
    <property type="evidence" value="ECO:0007669"/>
    <property type="project" value="UniProtKB-ARBA"/>
</dbReference>
<dbReference type="AlphaFoldDB" id="A0A7M5X7C7"/>
<feature type="region of interest" description="Disordered" evidence="7">
    <location>
        <begin position="437"/>
        <end position="459"/>
    </location>
</feature>
<evidence type="ECO:0000256" key="2">
    <source>
        <dbReference type="ARBA" id="ARBA00022553"/>
    </source>
</evidence>
<evidence type="ECO:0000256" key="6">
    <source>
        <dbReference type="SAM" id="Coils"/>
    </source>
</evidence>
<feature type="domain" description="SH3" evidence="8">
    <location>
        <begin position="608"/>
        <end position="670"/>
    </location>
</feature>
<dbReference type="InterPro" id="IPR036028">
    <property type="entry name" value="SH3-like_dom_sf"/>
</dbReference>
<keyword evidence="2" id="KW-0597">Phosphoprotein</keyword>
<evidence type="ECO:0000313" key="10">
    <source>
        <dbReference type="EnsemblMetazoa" id="CLYHEMP019019.1"/>
    </source>
</evidence>
<evidence type="ECO:0000259" key="9">
    <source>
        <dbReference type="PROSITE" id="PS51741"/>
    </source>
</evidence>
<dbReference type="PROSITE" id="PS51741">
    <property type="entry name" value="F_BAR"/>
    <property type="match status" value="1"/>
</dbReference>
<dbReference type="Gene3D" id="1.20.1270.60">
    <property type="entry name" value="Arfaptin homology (AH) domain/BAR domain"/>
    <property type="match status" value="1"/>
</dbReference>
<dbReference type="Pfam" id="PF00611">
    <property type="entry name" value="FCH"/>
    <property type="match status" value="1"/>
</dbReference>
<dbReference type="GO" id="GO:0031594">
    <property type="term" value="C:neuromuscular junction"/>
    <property type="evidence" value="ECO:0007669"/>
    <property type="project" value="TreeGrafter"/>
</dbReference>
<keyword evidence="3 5" id="KW-0175">Coiled coil</keyword>
<dbReference type="GO" id="GO:0007274">
    <property type="term" value="P:neuromuscular synaptic transmission"/>
    <property type="evidence" value="ECO:0007669"/>
    <property type="project" value="TreeGrafter"/>
</dbReference>
<dbReference type="OrthoDB" id="10065861at2759"/>
<evidence type="ECO:0000256" key="4">
    <source>
        <dbReference type="PROSITE-ProRule" id="PRU00192"/>
    </source>
</evidence>
<dbReference type="Gene3D" id="2.30.30.40">
    <property type="entry name" value="SH3 Domains"/>
    <property type="match status" value="2"/>
</dbReference>
<dbReference type="FunFam" id="2.30.30.40:FF:000033">
    <property type="entry name" value="FCH and double SH3 domains protein 2"/>
    <property type="match status" value="1"/>
</dbReference>
<keyword evidence="1 4" id="KW-0728">SH3 domain</keyword>
<feature type="coiled-coil region" evidence="6">
    <location>
        <begin position="158"/>
        <end position="217"/>
    </location>
</feature>
<evidence type="ECO:0000256" key="3">
    <source>
        <dbReference type="ARBA" id="ARBA00023054"/>
    </source>
</evidence>
<feature type="compositionally biased region" description="Basic and acidic residues" evidence="7">
    <location>
        <begin position="375"/>
        <end position="390"/>
    </location>
</feature>
<dbReference type="InterPro" id="IPR027267">
    <property type="entry name" value="AH/BAR_dom_sf"/>
</dbReference>
<dbReference type="InterPro" id="IPR001452">
    <property type="entry name" value="SH3_domain"/>
</dbReference>
<feature type="compositionally biased region" description="Polar residues" evidence="7">
    <location>
        <begin position="682"/>
        <end position="695"/>
    </location>
</feature>
<dbReference type="SMART" id="SM00055">
    <property type="entry name" value="FCH"/>
    <property type="match status" value="1"/>
</dbReference>
<dbReference type="SMART" id="SM00326">
    <property type="entry name" value="SH3"/>
    <property type="match status" value="2"/>
</dbReference>
<dbReference type="SUPFAM" id="SSF103657">
    <property type="entry name" value="BAR/IMD domain-like"/>
    <property type="match status" value="1"/>
</dbReference>
<protein>
    <submittedName>
        <fullName evidence="10">Uncharacterized protein</fullName>
    </submittedName>
</protein>
<feature type="domain" description="SH3" evidence="8">
    <location>
        <begin position="498"/>
        <end position="558"/>
    </location>
</feature>
<feature type="region of interest" description="Disordered" evidence="7">
    <location>
        <begin position="359"/>
        <end position="390"/>
    </location>
</feature>
<dbReference type="InterPro" id="IPR001060">
    <property type="entry name" value="FCH_dom"/>
</dbReference>
<evidence type="ECO:0000313" key="11">
    <source>
        <dbReference type="Proteomes" id="UP000594262"/>
    </source>
</evidence>
<feature type="region of interest" description="Disordered" evidence="7">
    <location>
        <begin position="682"/>
        <end position="701"/>
    </location>
</feature>
<dbReference type="Proteomes" id="UP000594262">
    <property type="component" value="Unplaced"/>
</dbReference>
<reference evidence="10" key="1">
    <citation type="submission" date="2021-01" db="UniProtKB">
        <authorList>
            <consortium name="EnsemblMetazoa"/>
        </authorList>
    </citation>
    <scope>IDENTIFICATION</scope>
</reference>
<dbReference type="GO" id="GO:0055037">
    <property type="term" value="C:recycling endosome"/>
    <property type="evidence" value="ECO:0007669"/>
    <property type="project" value="TreeGrafter"/>
</dbReference>
<dbReference type="SUPFAM" id="SSF50044">
    <property type="entry name" value="SH3-domain"/>
    <property type="match status" value="2"/>
</dbReference>
<dbReference type="PRINTS" id="PR00452">
    <property type="entry name" value="SH3DOMAIN"/>
</dbReference>
<dbReference type="InterPro" id="IPR031160">
    <property type="entry name" value="F_BAR_dom"/>
</dbReference>
<feature type="compositionally biased region" description="Polar residues" evidence="7">
    <location>
        <begin position="359"/>
        <end position="368"/>
    </location>
</feature>
<organism evidence="10 11">
    <name type="scientific">Clytia hemisphaerica</name>
    <dbReference type="NCBI Taxonomy" id="252671"/>
    <lineage>
        <taxon>Eukaryota</taxon>
        <taxon>Metazoa</taxon>
        <taxon>Cnidaria</taxon>
        <taxon>Hydrozoa</taxon>
        <taxon>Hydroidolina</taxon>
        <taxon>Leptothecata</taxon>
        <taxon>Obeliida</taxon>
        <taxon>Clytiidae</taxon>
        <taxon>Clytia</taxon>
    </lineage>
</organism>
<dbReference type="Pfam" id="PF14604">
    <property type="entry name" value="SH3_9"/>
    <property type="match status" value="2"/>
</dbReference>
<accession>A0A7M5X7C7</accession>
<proteinExistence type="predicted"/>
<evidence type="ECO:0000256" key="5">
    <source>
        <dbReference type="PROSITE-ProRule" id="PRU01077"/>
    </source>
</evidence>
<dbReference type="PANTHER" id="PTHR15735:SF21">
    <property type="entry name" value="PROTEIN NERVOUS WRECK"/>
    <property type="match status" value="1"/>
</dbReference>
<dbReference type="PANTHER" id="PTHR15735">
    <property type="entry name" value="FCH AND DOUBLE SH3 DOMAINS PROTEIN"/>
    <property type="match status" value="1"/>
</dbReference>
<evidence type="ECO:0000256" key="1">
    <source>
        <dbReference type="ARBA" id="ARBA00022443"/>
    </source>
</evidence>